<reference evidence="3" key="2">
    <citation type="submission" date="2021-04" db="EMBL/GenBank/DDBJ databases">
        <authorList>
            <person name="Gilroy R."/>
        </authorList>
    </citation>
    <scope>NUCLEOTIDE SEQUENCE</scope>
    <source>
        <strain evidence="3">CHK33-7979</strain>
    </source>
</reference>
<keyword evidence="1" id="KW-0285">Flavoprotein</keyword>
<evidence type="ECO:0000313" key="3">
    <source>
        <dbReference type="EMBL" id="HIY74171.1"/>
    </source>
</evidence>
<dbReference type="Gene3D" id="3.40.50.360">
    <property type="match status" value="1"/>
</dbReference>
<proteinExistence type="predicted"/>
<keyword evidence="2" id="KW-0288">FMN</keyword>
<gene>
    <name evidence="3" type="ORF">H9826_09420</name>
</gene>
<dbReference type="PANTHER" id="PTHR43278:SF2">
    <property type="entry name" value="IRON-SULFUR FLAVOPROTEIN"/>
    <property type="match status" value="1"/>
</dbReference>
<dbReference type="SUPFAM" id="SSF52218">
    <property type="entry name" value="Flavoproteins"/>
    <property type="match status" value="1"/>
</dbReference>
<reference evidence="3" key="1">
    <citation type="journal article" date="2021" name="PeerJ">
        <title>Extensive microbial diversity within the chicken gut microbiome revealed by metagenomics and culture.</title>
        <authorList>
            <person name="Gilroy R."/>
            <person name="Ravi A."/>
            <person name="Getino M."/>
            <person name="Pursley I."/>
            <person name="Horton D.L."/>
            <person name="Alikhan N.F."/>
            <person name="Baker D."/>
            <person name="Gharbi K."/>
            <person name="Hall N."/>
            <person name="Watson M."/>
            <person name="Adriaenssens E.M."/>
            <person name="Foster-Nyarko E."/>
            <person name="Jarju S."/>
            <person name="Secka A."/>
            <person name="Antonio M."/>
            <person name="Oren A."/>
            <person name="Chaudhuri R.R."/>
            <person name="La Ragione R."/>
            <person name="Hildebrand F."/>
            <person name="Pallen M.J."/>
        </authorList>
    </citation>
    <scope>NUCLEOTIDE SEQUENCE</scope>
    <source>
        <strain evidence="3">CHK33-7979</strain>
    </source>
</reference>
<sequence length="171" mass="19712">MKILLSDRPLSLDLGDRKDLVYFDLSRMKIANCVGCFGCWTKTPGRCVIRDDGVKVYPCLAKSDRALYVSRVKYGGYDTVMKTMLERAIPVQQAFIRLLDGETHHVQRSVVPKRATIVAYGVQDEEEKALFRRLVARNAKNMSFQSYDIHFTDEESVEEVVRREVEAWERS</sequence>
<dbReference type="InterPro" id="IPR029039">
    <property type="entry name" value="Flavoprotein-like_sf"/>
</dbReference>
<dbReference type="AlphaFoldDB" id="A0A9D2CDQ5"/>
<dbReference type="EMBL" id="DXCX01000096">
    <property type="protein sequence ID" value="HIY74171.1"/>
    <property type="molecule type" value="Genomic_DNA"/>
</dbReference>
<dbReference type="Proteomes" id="UP000886824">
    <property type="component" value="Unassembled WGS sequence"/>
</dbReference>
<organism evidence="3 4">
    <name type="scientific">Candidatus Intestinimonas merdavium</name>
    <dbReference type="NCBI Taxonomy" id="2838622"/>
    <lineage>
        <taxon>Bacteria</taxon>
        <taxon>Bacillati</taxon>
        <taxon>Bacillota</taxon>
        <taxon>Clostridia</taxon>
        <taxon>Eubacteriales</taxon>
        <taxon>Intestinimonas</taxon>
    </lineage>
</organism>
<evidence type="ECO:0000256" key="2">
    <source>
        <dbReference type="ARBA" id="ARBA00022643"/>
    </source>
</evidence>
<evidence type="ECO:0000313" key="4">
    <source>
        <dbReference type="Proteomes" id="UP000886824"/>
    </source>
</evidence>
<protein>
    <submittedName>
        <fullName evidence="3">Flavodoxin family protein</fullName>
    </submittedName>
</protein>
<name>A0A9D2CDQ5_9FIRM</name>
<dbReference type="PANTHER" id="PTHR43278">
    <property type="entry name" value="NAD(P)H-DEPENDENT FMN-CONTAINING OXIDOREDUCTASE YWQN-RELATED"/>
    <property type="match status" value="1"/>
</dbReference>
<comment type="caution">
    <text evidence="3">The sequence shown here is derived from an EMBL/GenBank/DDBJ whole genome shotgun (WGS) entry which is preliminary data.</text>
</comment>
<dbReference type="InterPro" id="IPR051796">
    <property type="entry name" value="ISF_SsuE-like"/>
</dbReference>
<evidence type="ECO:0000256" key="1">
    <source>
        <dbReference type="ARBA" id="ARBA00022630"/>
    </source>
</evidence>
<accession>A0A9D2CDQ5</accession>